<dbReference type="RefSeq" id="XP_040730982.1">
    <property type="nucleotide sequence ID" value="XM_040874627.1"/>
</dbReference>
<feature type="domain" description="TauD/TfdA-like" evidence="2">
    <location>
        <begin position="65"/>
        <end position="399"/>
    </location>
</feature>
<dbReference type="EMBL" id="MIKG01000003">
    <property type="protein sequence ID" value="RAO66465.1"/>
    <property type="molecule type" value="Genomic_DNA"/>
</dbReference>
<organism evidence="3 4">
    <name type="scientific">Talaromyces amestolkiae</name>
    <dbReference type="NCBI Taxonomy" id="1196081"/>
    <lineage>
        <taxon>Eukaryota</taxon>
        <taxon>Fungi</taxon>
        <taxon>Dikarya</taxon>
        <taxon>Ascomycota</taxon>
        <taxon>Pezizomycotina</taxon>
        <taxon>Eurotiomycetes</taxon>
        <taxon>Eurotiomycetidae</taxon>
        <taxon>Eurotiales</taxon>
        <taxon>Trichocomaceae</taxon>
        <taxon>Talaromyces</taxon>
        <taxon>Talaromyces sect. Talaromyces</taxon>
    </lineage>
</organism>
<keyword evidence="1" id="KW-0560">Oxidoreductase</keyword>
<dbReference type="GeneID" id="63791694"/>
<dbReference type="InterPro" id="IPR003819">
    <property type="entry name" value="TauD/TfdA-like"/>
</dbReference>
<protein>
    <recommendedName>
        <fullName evidence="2">TauD/TfdA-like domain-containing protein</fullName>
    </recommendedName>
</protein>
<dbReference type="PANTHER" id="PTHR10696:SF21">
    <property type="entry name" value="TAUD_TFDA-LIKE DOMAIN-CONTAINING PROTEIN"/>
    <property type="match status" value="1"/>
</dbReference>
<evidence type="ECO:0000313" key="4">
    <source>
        <dbReference type="Proteomes" id="UP000249363"/>
    </source>
</evidence>
<dbReference type="OrthoDB" id="408743at2759"/>
<evidence type="ECO:0000259" key="2">
    <source>
        <dbReference type="Pfam" id="PF02668"/>
    </source>
</evidence>
<evidence type="ECO:0000256" key="1">
    <source>
        <dbReference type="ARBA" id="ARBA00023002"/>
    </source>
</evidence>
<dbReference type="Gene3D" id="3.60.130.10">
    <property type="entry name" value="Clavaminate synthase-like"/>
    <property type="match status" value="1"/>
</dbReference>
<evidence type="ECO:0000313" key="3">
    <source>
        <dbReference type="EMBL" id="RAO66465.1"/>
    </source>
</evidence>
<dbReference type="InterPro" id="IPR042098">
    <property type="entry name" value="TauD-like_sf"/>
</dbReference>
<dbReference type="PANTHER" id="PTHR10696">
    <property type="entry name" value="GAMMA-BUTYROBETAINE HYDROXYLASE-RELATED"/>
    <property type="match status" value="1"/>
</dbReference>
<dbReference type="InterPro" id="IPR050411">
    <property type="entry name" value="AlphaKG_dependent_hydroxylases"/>
</dbReference>
<dbReference type="GO" id="GO:0016491">
    <property type="term" value="F:oxidoreductase activity"/>
    <property type="evidence" value="ECO:0007669"/>
    <property type="project" value="UniProtKB-KW"/>
</dbReference>
<name>A0A364KSE5_TALAM</name>
<dbReference type="SUPFAM" id="SSF51197">
    <property type="entry name" value="Clavaminate synthase-like"/>
    <property type="match status" value="1"/>
</dbReference>
<keyword evidence="4" id="KW-1185">Reference proteome</keyword>
<gene>
    <name evidence="3" type="ORF">BHQ10_002477</name>
</gene>
<dbReference type="AlphaFoldDB" id="A0A364KSE5"/>
<dbReference type="Pfam" id="PF02668">
    <property type="entry name" value="TauD"/>
    <property type="match status" value="1"/>
</dbReference>
<proteinExistence type="predicted"/>
<accession>A0A364KSE5</accession>
<reference evidence="3 4" key="1">
    <citation type="journal article" date="2017" name="Biotechnol. Biofuels">
        <title>Differential beta-glucosidase expression as a function of carbon source availability in Talaromyces amestolkiae: a genomic and proteomic approach.</title>
        <authorList>
            <person name="de Eugenio L.I."/>
            <person name="Mendez-Liter J.A."/>
            <person name="Nieto-Dominguez M."/>
            <person name="Alonso L."/>
            <person name="Gil-Munoz J."/>
            <person name="Barriuso J."/>
            <person name="Prieto A."/>
            <person name="Martinez M.J."/>
        </authorList>
    </citation>
    <scope>NUCLEOTIDE SEQUENCE [LARGE SCALE GENOMIC DNA]</scope>
    <source>
        <strain evidence="3 4">CIB</strain>
    </source>
</reference>
<dbReference type="STRING" id="1196081.A0A364KSE5"/>
<dbReference type="Proteomes" id="UP000249363">
    <property type="component" value="Unassembled WGS sequence"/>
</dbReference>
<sequence>MPHAVNSNWTSVEKDYQQQLQIVEGPDEPIIRFPLVLQPHEPAKDKAEVLHGISAIAAQSTETNEQSKLRQLLDANGGVVHFKGLPLKTPEDFSDFLVSLAGKGDHAWKPHTDVGMEVLRRPRAKHVLTTNEGPPSHFIGWHNEYAVSPVHPGYLILFCEVPAQSGGQTSVVSSLALYDRLKKEVPEFVEGCTSKGLVYQTPHTAKQVGGIVGGNGLYKASAFGPTDGSPPADTEEERRKAVESRVIELAERGGWYAGIDKTDESIPAWQRRGFSWNWQDNGDLEVIHRVPGVRLYPTQHIPTIFNAMSTRYTNAKVNNTWEPPFTFKNADGTEGIAVPPHFSGIEKDTIIPKEWLERMDYYQHKLTADIKWDVGDVLVIDNYAAQHARWAWEGERKVLASFWDQPGISAQPVPSV</sequence>
<comment type="caution">
    <text evidence="3">The sequence shown here is derived from an EMBL/GenBank/DDBJ whole genome shotgun (WGS) entry which is preliminary data.</text>
</comment>